<keyword evidence="4" id="KW-1185">Reference proteome</keyword>
<evidence type="ECO:0000313" key="4">
    <source>
        <dbReference type="Proteomes" id="UP000187209"/>
    </source>
</evidence>
<dbReference type="Proteomes" id="UP000187209">
    <property type="component" value="Unassembled WGS sequence"/>
</dbReference>
<accession>A0A1R2BB34</accession>
<feature type="domain" description="LITAF" evidence="2">
    <location>
        <begin position="114"/>
        <end position="175"/>
    </location>
</feature>
<evidence type="ECO:0000256" key="1">
    <source>
        <dbReference type="SAM" id="MobiDB-lite"/>
    </source>
</evidence>
<dbReference type="InterPro" id="IPR006629">
    <property type="entry name" value="LITAF"/>
</dbReference>
<sequence>MSDELESIEISLSFLQKVQDEISQSNLEDNTFFKNLEDSLAYSLQASQISSDKGALAQMPRNGKEISFDISDMSCQKPPLQPSKPNEPLGEETMPTSKYTGRSSYNLASLAISSRLFCKYCEIDTVTIVNYEIKRENWLGSLFSIFRNMKCCTEPRSAEYVVVHRCRSCSNVLARIYSAQSISELRGSRE</sequence>
<feature type="region of interest" description="Disordered" evidence="1">
    <location>
        <begin position="73"/>
        <end position="97"/>
    </location>
</feature>
<proteinExistence type="predicted"/>
<dbReference type="Pfam" id="PF10601">
    <property type="entry name" value="zf-LITAF-like"/>
    <property type="match status" value="1"/>
</dbReference>
<comment type="caution">
    <text evidence="3">The sequence shown here is derived from an EMBL/GenBank/DDBJ whole genome shotgun (WGS) entry which is preliminary data.</text>
</comment>
<reference evidence="3 4" key="1">
    <citation type="submission" date="2016-11" db="EMBL/GenBank/DDBJ databases">
        <title>The macronuclear genome of Stentor coeruleus: a giant cell with tiny introns.</title>
        <authorList>
            <person name="Slabodnick M."/>
            <person name="Ruby J.G."/>
            <person name="Reiff S.B."/>
            <person name="Swart E.C."/>
            <person name="Gosai S."/>
            <person name="Prabakaran S."/>
            <person name="Witkowska E."/>
            <person name="Larue G.E."/>
            <person name="Fisher S."/>
            <person name="Freeman R.M."/>
            <person name="Gunawardena J."/>
            <person name="Chu W."/>
            <person name="Stover N.A."/>
            <person name="Gregory B.D."/>
            <person name="Nowacki M."/>
            <person name="Derisi J."/>
            <person name="Roy S.W."/>
            <person name="Marshall W.F."/>
            <person name="Sood P."/>
        </authorList>
    </citation>
    <scope>NUCLEOTIDE SEQUENCE [LARGE SCALE GENOMIC DNA]</scope>
    <source>
        <strain evidence="3">WM001</strain>
    </source>
</reference>
<dbReference type="AlphaFoldDB" id="A0A1R2BB34"/>
<dbReference type="EMBL" id="MPUH01000782">
    <property type="protein sequence ID" value="OMJ73988.1"/>
    <property type="molecule type" value="Genomic_DNA"/>
</dbReference>
<evidence type="ECO:0000259" key="2">
    <source>
        <dbReference type="Pfam" id="PF10601"/>
    </source>
</evidence>
<organism evidence="3 4">
    <name type="scientific">Stentor coeruleus</name>
    <dbReference type="NCBI Taxonomy" id="5963"/>
    <lineage>
        <taxon>Eukaryota</taxon>
        <taxon>Sar</taxon>
        <taxon>Alveolata</taxon>
        <taxon>Ciliophora</taxon>
        <taxon>Postciliodesmatophora</taxon>
        <taxon>Heterotrichea</taxon>
        <taxon>Heterotrichida</taxon>
        <taxon>Stentoridae</taxon>
        <taxon>Stentor</taxon>
    </lineage>
</organism>
<evidence type="ECO:0000313" key="3">
    <source>
        <dbReference type="EMBL" id="OMJ73988.1"/>
    </source>
</evidence>
<name>A0A1R2BB34_9CILI</name>
<gene>
    <name evidence="3" type="ORF">SteCoe_27200</name>
</gene>
<protein>
    <recommendedName>
        <fullName evidence="2">LITAF domain-containing protein</fullName>
    </recommendedName>
</protein>